<gene>
    <name evidence="2" type="ordered locus">O3K_25577</name>
</gene>
<dbReference type="EMBL" id="CP003290">
    <property type="protein sequence ID" value="AFS76912.1"/>
    <property type="molecule type" value="Genomic_DNA"/>
</dbReference>
<keyword evidence="2" id="KW-0614">Plasmid</keyword>
<evidence type="ECO:0000313" key="3">
    <source>
        <dbReference type="Proteomes" id="UP000006167"/>
    </source>
</evidence>
<name>A0A0E0Y868_ECO1C</name>
<organism evidence="2 3">
    <name type="scientific">Escherichia coli O104:H4 (strain 2011C-3493)</name>
    <dbReference type="NCBI Taxonomy" id="1133852"/>
    <lineage>
        <taxon>Bacteria</taxon>
        <taxon>Pseudomonadati</taxon>
        <taxon>Pseudomonadota</taxon>
        <taxon>Gammaproteobacteria</taxon>
        <taxon>Enterobacterales</taxon>
        <taxon>Enterobacteriaceae</taxon>
        <taxon>Escherichia</taxon>
    </lineage>
</organism>
<dbReference type="RefSeq" id="WP_001164783.1">
    <property type="nucleotide sequence ID" value="NC_018659.1"/>
</dbReference>
<dbReference type="KEGG" id="esl:O3K_25577"/>
<proteinExistence type="predicted"/>
<reference evidence="2 3" key="1">
    <citation type="journal article" date="2012" name="PLoS ONE">
        <title>Genomic comparison of Escherichia coli O104:H4 isolates from 2009 and 2011 reveals plasmid, and prophage heterogeneity, including Shiga toxin encoding phage stx2.</title>
        <authorList>
            <consortium name="Threat Characterization Consortium"/>
            <person name="Ahmed S.A."/>
            <person name="Awosika J."/>
            <person name="Baldwin C."/>
            <person name="Bishop-Lilly K.A."/>
            <person name="Biswas B."/>
            <person name="Broomall S."/>
            <person name="Chain P.S."/>
            <person name="Chertkov O."/>
            <person name="Chokoshvili O."/>
            <person name="Coyne S."/>
            <person name="Davenport K."/>
            <person name="Detter J.C."/>
            <person name="Dorman W."/>
            <person name="Erkkila T.H."/>
            <person name="Folster J.P."/>
            <person name="Frey K.G."/>
            <person name="George M."/>
            <person name="Gleasner C."/>
            <person name="Henry M."/>
            <person name="Hill K.K."/>
            <person name="Hubbard K."/>
            <person name="Insalaco J."/>
            <person name="Johnson S."/>
            <person name="Kitzmiller A."/>
            <person name="Krepps M."/>
            <person name="Lo C.C."/>
            <person name="Luu T."/>
            <person name="McNew L.A."/>
            <person name="Minogue T."/>
            <person name="Munk C.A."/>
            <person name="Osborne B."/>
            <person name="Patel M."/>
            <person name="Reitenga K.G."/>
            <person name="Rosenzweig C.N."/>
            <person name="Shea A."/>
            <person name="Shen X."/>
            <person name="Strockbine N."/>
            <person name="Tarr C."/>
            <person name="Teshima H."/>
            <person name="van Gieson E."/>
            <person name="Verratti K."/>
            <person name="Wolcott M."/>
            <person name="Xie G."/>
            <person name="Sozhamannan S."/>
            <person name="Gibbons H.S."/>
        </authorList>
    </citation>
    <scope>NUCLEOTIDE SEQUENCE [LARGE SCALE GENOMIC DNA]</scope>
    <source>
        <strain evidence="2 3">2011C-3493</strain>
        <plasmid evidence="3">Plasmid pESBL-EA11</plasmid>
    </source>
</reference>
<evidence type="ECO:0000313" key="2">
    <source>
        <dbReference type="EMBL" id="AFS76912.1"/>
    </source>
</evidence>
<evidence type="ECO:0000256" key="1">
    <source>
        <dbReference type="SAM" id="Coils"/>
    </source>
</evidence>
<protein>
    <submittedName>
        <fullName evidence="2">TraT transfer protein</fullName>
    </submittedName>
</protein>
<sequence length="266" mass="30707">MQHSIKDLWLYPFPEIDVVHTQEALLPEPELTTPGRCICCRQNVRHRFRLDDSWPLRQLTDTISNTRVRLNKATEHLVKLIRRGEPVATGKKEKYNTAVKAAERALEHARLSARRLSLRHVQKAEITSTEPLSEKEQELFHEDGPPYSLCAFCHAWHSLNGYAAAQGVMVWLPDLHPSTVVALNRRSLQEVFSNDKFRVRRGREALSALMQNRLAVEDKFRSFRPADFADVFRRYPPSGRSPLREKMNGIALILTPDSFIKKEYVD</sequence>
<geneLocation type="plasmid" evidence="2 3">
    <name>pESBL-EA11</name>
</geneLocation>
<dbReference type="PATRIC" id="fig|1133852.3.peg.5299"/>
<dbReference type="AlphaFoldDB" id="A0A0E0Y868"/>
<dbReference type="Proteomes" id="UP000006167">
    <property type="component" value="Plasmid pESBL-EA11"/>
</dbReference>
<feature type="coiled-coil region" evidence="1">
    <location>
        <begin position="92"/>
        <end position="119"/>
    </location>
</feature>
<dbReference type="HOGENOM" id="CLU_1080711_0_0_6"/>
<keyword evidence="1" id="KW-0175">Coiled coil</keyword>
<accession>A0A0E0Y868</accession>